<proteinExistence type="predicted"/>
<feature type="compositionally biased region" description="Polar residues" evidence="5">
    <location>
        <begin position="331"/>
        <end position="346"/>
    </location>
</feature>
<evidence type="ECO:0000256" key="2">
    <source>
        <dbReference type="ARBA" id="ARBA00022692"/>
    </source>
</evidence>
<organism evidence="8 9">
    <name type="scientific">Echinops telfairi</name>
    <name type="common">Lesser hedgehog tenrec</name>
    <dbReference type="NCBI Taxonomy" id="9371"/>
    <lineage>
        <taxon>Eukaryota</taxon>
        <taxon>Metazoa</taxon>
        <taxon>Chordata</taxon>
        <taxon>Craniata</taxon>
        <taxon>Vertebrata</taxon>
        <taxon>Euteleostomi</taxon>
        <taxon>Mammalia</taxon>
        <taxon>Eutheria</taxon>
        <taxon>Afrotheria</taxon>
        <taxon>Tenrecidae</taxon>
        <taxon>Tenrecinae</taxon>
        <taxon>Echinops</taxon>
    </lineage>
</organism>
<keyword evidence="8" id="KW-1185">Reference proteome</keyword>
<dbReference type="PANTHER" id="PTHR34834:SF3">
    <property type="entry name" value="SPEM FAMILY MEMBER 3"/>
    <property type="match status" value="1"/>
</dbReference>
<evidence type="ECO:0000256" key="3">
    <source>
        <dbReference type="ARBA" id="ARBA00022989"/>
    </source>
</evidence>
<dbReference type="RefSeq" id="XP_030742383.1">
    <property type="nucleotide sequence ID" value="XM_030886523.1"/>
</dbReference>
<feature type="compositionally biased region" description="Polar residues" evidence="5">
    <location>
        <begin position="230"/>
        <end position="259"/>
    </location>
</feature>
<feature type="transmembrane region" description="Helical" evidence="6">
    <location>
        <begin position="27"/>
        <end position="48"/>
    </location>
</feature>
<protein>
    <submittedName>
        <fullName evidence="9">Uncharacterized protein SPEM3</fullName>
    </submittedName>
</protein>
<keyword evidence="3 6" id="KW-1133">Transmembrane helix</keyword>
<gene>
    <name evidence="9" type="primary">SPEM3</name>
</gene>
<feature type="region of interest" description="Disordered" evidence="5">
    <location>
        <begin position="747"/>
        <end position="774"/>
    </location>
</feature>
<feature type="region of interest" description="Disordered" evidence="5">
    <location>
        <begin position="427"/>
        <end position="481"/>
    </location>
</feature>
<accession>A0ABM1VKU3</accession>
<feature type="region of interest" description="Disordered" evidence="5">
    <location>
        <begin position="197"/>
        <end position="349"/>
    </location>
</feature>
<evidence type="ECO:0000256" key="1">
    <source>
        <dbReference type="ARBA" id="ARBA00004167"/>
    </source>
</evidence>
<feature type="compositionally biased region" description="Low complexity" evidence="5">
    <location>
        <begin position="215"/>
        <end position="229"/>
    </location>
</feature>
<name>A0ABM1VKU3_ECHTE</name>
<evidence type="ECO:0000313" key="9">
    <source>
        <dbReference type="RefSeq" id="XP_030742383.1"/>
    </source>
</evidence>
<dbReference type="GeneID" id="115870579"/>
<feature type="compositionally biased region" description="Basic and acidic residues" evidence="5">
    <location>
        <begin position="260"/>
        <end position="269"/>
    </location>
</feature>
<feature type="region of interest" description="Disordered" evidence="5">
    <location>
        <begin position="620"/>
        <end position="641"/>
    </location>
</feature>
<feature type="domain" description="Spermatid maturation protein 1 N-terminal" evidence="7">
    <location>
        <begin position="8"/>
        <end position="68"/>
    </location>
</feature>
<dbReference type="PANTHER" id="PTHR34834">
    <property type="entry name" value="SPERMATID MATURATION PROTEIN 1"/>
    <property type="match status" value="1"/>
</dbReference>
<dbReference type="Pfam" id="PF15670">
    <property type="entry name" value="Spem1"/>
    <property type="match status" value="1"/>
</dbReference>
<feature type="compositionally biased region" description="Polar residues" evidence="5">
    <location>
        <begin position="824"/>
        <end position="842"/>
    </location>
</feature>
<feature type="compositionally biased region" description="Low complexity" evidence="5">
    <location>
        <begin position="620"/>
        <end position="631"/>
    </location>
</feature>
<evidence type="ECO:0000256" key="4">
    <source>
        <dbReference type="ARBA" id="ARBA00023136"/>
    </source>
</evidence>
<feature type="region of interest" description="Disordered" evidence="5">
    <location>
        <begin position="656"/>
        <end position="711"/>
    </location>
</feature>
<evidence type="ECO:0000313" key="8">
    <source>
        <dbReference type="Proteomes" id="UP000694863"/>
    </source>
</evidence>
<evidence type="ECO:0000256" key="5">
    <source>
        <dbReference type="SAM" id="MobiDB-lite"/>
    </source>
</evidence>
<feature type="region of interest" description="Disordered" evidence="5">
    <location>
        <begin position="1048"/>
        <end position="1078"/>
    </location>
</feature>
<feature type="compositionally biased region" description="Basic and acidic residues" evidence="5">
    <location>
        <begin position="863"/>
        <end position="879"/>
    </location>
</feature>
<evidence type="ECO:0000259" key="7">
    <source>
        <dbReference type="Pfam" id="PF15670"/>
    </source>
</evidence>
<comment type="subcellular location">
    <subcellularLocation>
        <location evidence="1">Membrane</location>
        <topology evidence="1">Single-pass membrane protein</topology>
    </subcellularLocation>
</comment>
<keyword evidence="4 6" id="KW-0472">Membrane</keyword>
<feature type="region of interest" description="Disordered" evidence="5">
    <location>
        <begin position="790"/>
        <end position="903"/>
    </location>
</feature>
<feature type="compositionally biased region" description="Polar residues" evidence="5">
    <location>
        <begin position="286"/>
        <end position="322"/>
    </location>
</feature>
<feature type="region of interest" description="Disordered" evidence="5">
    <location>
        <begin position="357"/>
        <end position="376"/>
    </location>
</feature>
<evidence type="ECO:0000256" key="6">
    <source>
        <dbReference type="SAM" id="Phobius"/>
    </source>
</evidence>
<dbReference type="InterPro" id="IPR031368">
    <property type="entry name" value="SPEM1_N"/>
</dbReference>
<reference evidence="9" key="1">
    <citation type="submission" date="2025-08" db="UniProtKB">
        <authorList>
            <consortium name="RefSeq"/>
        </authorList>
    </citation>
    <scope>IDENTIFICATION</scope>
</reference>
<sequence>MGERAHHEVQVCSGTNPRKCQDLGDSILLLLGSFILLNVGINVVTLLWRHLKNSLRILFHHFFPKDKKPSSVGSHPVCICCSVDPKNLCSRVSSRFHHRPSFLLGNSSHPDSWIPDVNEEKPPKCCWMSTQCRHTGAPSEALWGLWKEEMLGAGETPLGTPVRPQVSFFSRPEHSSQFHAPMAKFKAHNLKMGKLDMAPLPLPQESKRKPPAPTSSPGLAQSSSQSLAQNPVQTAADSTVRTSTQAQSLNPEHISTQTQHDGRPSKPEHPLTSAPDHTPDPERSSTHSYNPEHTPTHTHAQTHSPKHTPAQTQTHSPLQAKTHSPAHASERMSTQVRAFEHTSTNGPTSTLAHAALTHTSPQDPGPTSVPGPSQTFALVPNLAPVQTPATSEVTAALPASNPAPVPVLTSVPTGPSTGHVVYDACRGKEQSHASSPKNCEYPSKDLGTSSRAQEGQDLVSSCAPEQTSKQHSEGGLNPPAGSLLGYLELEKMDWEISNDGQDQFVQPMALPYCNSHPCSSGKKITDAQAPFYPKFLVYSQGPTTPHLGLHSPTTAQTPLNSLPSPCTLSLPLVPPRSFVLPELASCQKPLASIQTPPTLPNAKSPQSIPQVQVLISPQATISQPSTQPQSSELHKSQGLNQDFGLQRSSCLSKDSRIHRKPGLNQDPGLHKHPGLYKGPVPPQGSGYHTSPGITRDSGCLKRATQDTSTIRSPCVTQISGFQRAPGFMRNSGVYRSLNREPLVNKHQGFSKETGPYKNTGPPQDAGGVHGNSNLTQEYGVHKSVDFAQASGLPKDSNLTQDSGDSKNPGLTQDGAVHRNPEPPQDSSLPKSPAYTQATQVNKKTVFAQDVGMNRNPGQTPDPNIHKYLEIPEDPGHREGPALTQDDGLPKTPPLSQKSALQNDPGLCKSPRFALGIDSVPVIGRVQTSKSASSLTKSFDSKEVSWIDTEPQKSWFSVPLNQNASSSKSQTICNDLQTFSEIPVLIELQSSRRASGQDWVHRPMDTVASACQNYRQMSVPPKVNWKVHCHEPGPRSGHVIFDGRQTPVAVGKGKREALSPKRPQQEASGNSQEATKEWGYQFVMKGLDKGGKKVHR</sequence>
<dbReference type="Proteomes" id="UP000694863">
    <property type="component" value="Unplaced"/>
</dbReference>
<keyword evidence="2 6" id="KW-0812">Transmembrane</keyword>